<name>W1IYN8_9GAMM</name>
<dbReference type="Proteomes" id="UP000019202">
    <property type="component" value="Unassembled WGS sequence"/>
</dbReference>
<feature type="transmembrane region" description="Helical" evidence="1">
    <location>
        <begin position="23"/>
        <end position="42"/>
    </location>
</feature>
<organism evidence="2 3">
    <name type="scientific">Xenorhabdus szentirmaii DSM 16338</name>
    <dbReference type="NCBI Taxonomy" id="1427518"/>
    <lineage>
        <taxon>Bacteria</taxon>
        <taxon>Pseudomonadati</taxon>
        <taxon>Pseudomonadota</taxon>
        <taxon>Gammaproteobacteria</taxon>
        <taxon>Enterobacterales</taxon>
        <taxon>Morganellaceae</taxon>
        <taxon>Xenorhabdus</taxon>
    </lineage>
</organism>
<keyword evidence="1" id="KW-1133">Transmembrane helix</keyword>
<accession>W1IYN8</accession>
<protein>
    <submittedName>
        <fullName evidence="2">Uncharacterized protein</fullName>
    </submittedName>
</protein>
<sequence>MWGKLLPGFIYSSDENEMIKNNIKFIVFNNIFLSMKFIFYLAKNKCDFLFNLP</sequence>
<gene>
    <name evidence="2" type="ORF">XSR1_230053</name>
</gene>
<dbReference type="AlphaFoldDB" id="W1IYN8"/>
<proteinExistence type="predicted"/>
<keyword evidence="3" id="KW-1185">Reference proteome</keyword>
<evidence type="ECO:0000313" key="3">
    <source>
        <dbReference type="Proteomes" id="UP000019202"/>
    </source>
</evidence>
<dbReference type="STRING" id="1427518.XSR1_230053"/>
<keyword evidence="1" id="KW-0472">Membrane</keyword>
<evidence type="ECO:0000313" key="2">
    <source>
        <dbReference type="EMBL" id="CDL82746.1"/>
    </source>
</evidence>
<evidence type="ECO:0000256" key="1">
    <source>
        <dbReference type="SAM" id="Phobius"/>
    </source>
</evidence>
<comment type="caution">
    <text evidence="2">The sequence shown here is derived from an EMBL/GenBank/DDBJ whole genome shotgun (WGS) entry which is preliminary data.</text>
</comment>
<dbReference type="EMBL" id="CBXF010000081">
    <property type="protein sequence ID" value="CDL82746.1"/>
    <property type="molecule type" value="Genomic_DNA"/>
</dbReference>
<keyword evidence="1" id="KW-0812">Transmembrane</keyword>
<reference evidence="2" key="1">
    <citation type="submission" date="2013-11" db="EMBL/GenBank/DDBJ databases">
        <title>Draft genome sequence and annotation of the entomopathogenic bacteria, Xenorhabdus cabanillasi strain JM26 and Xenorhabdus szentirmai strain DSM 16338.</title>
        <authorList>
            <person name="Gualtieri M."/>
            <person name="Ogier J.C."/>
            <person name="Pages S."/>
            <person name="Givaudan A."/>
            <person name="Gaudriault S."/>
        </authorList>
    </citation>
    <scope>NUCLEOTIDE SEQUENCE [LARGE SCALE GENOMIC DNA]</scope>
    <source>
        <strain evidence="2">DSM 16338</strain>
    </source>
</reference>